<dbReference type="Proteomes" id="UP001075354">
    <property type="component" value="Chromosome 3"/>
</dbReference>
<reference evidence="10" key="1">
    <citation type="submission" date="2022-12" db="EMBL/GenBank/DDBJ databases">
        <title>Chromosome-level genome assembly of the bean flower thrips Megalurothrips usitatus.</title>
        <authorList>
            <person name="Ma L."/>
            <person name="Liu Q."/>
            <person name="Li H."/>
            <person name="Cai W."/>
        </authorList>
    </citation>
    <scope>NUCLEOTIDE SEQUENCE</scope>
    <source>
        <strain evidence="10">Cailab_2022a</strain>
    </source>
</reference>
<gene>
    <name evidence="10" type="ORF">ONE63_006557</name>
</gene>
<evidence type="ECO:0000256" key="4">
    <source>
        <dbReference type="ARBA" id="ARBA00022692"/>
    </source>
</evidence>
<accession>A0AAV7XYN2</accession>
<comment type="caution">
    <text evidence="10">The sequence shown here is derived from an EMBL/GenBank/DDBJ whole genome shotgun (WGS) entry which is preliminary data.</text>
</comment>
<keyword evidence="8 9" id="KW-0472">Membrane</keyword>
<evidence type="ECO:0000256" key="3">
    <source>
        <dbReference type="ARBA" id="ARBA00022679"/>
    </source>
</evidence>
<dbReference type="EC" id="2.4.1.-" evidence="9"/>
<evidence type="ECO:0000256" key="7">
    <source>
        <dbReference type="ARBA" id="ARBA00023034"/>
    </source>
</evidence>
<evidence type="ECO:0000256" key="6">
    <source>
        <dbReference type="ARBA" id="ARBA00022989"/>
    </source>
</evidence>
<keyword evidence="7 9" id="KW-0333">Golgi apparatus</keyword>
<dbReference type="AlphaFoldDB" id="A0AAV7XYN2"/>
<dbReference type="GO" id="GO:0032580">
    <property type="term" value="C:Golgi cisterna membrane"/>
    <property type="evidence" value="ECO:0007669"/>
    <property type="project" value="UniProtKB-SubCell"/>
</dbReference>
<dbReference type="Pfam" id="PF05679">
    <property type="entry name" value="CHGN"/>
    <property type="match status" value="1"/>
</dbReference>
<evidence type="ECO:0000256" key="2">
    <source>
        <dbReference type="ARBA" id="ARBA00009239"/>
    </source>
</evidence>
<organism evidence="10 11">
    <name type="scientific">Megalurothrips usitatus</name>
    <name type="common">bean blossom thrips</name>
    <dbReference type="NCBI Taxonomy" id="439358"/>
    <lineage>
        <taxon>Eukaryota</taxon>
        <taxon>Metazoa</taxon>
        <taxon>Ecdysozoa</taxon>
        <taxon>Arthropoda</taxon>
        <taxon>Hexapoda</taxon>
        <taxon>Insecta</taxon>
        <taxon>Pterygota</taxon>
        <taxon>Neoptera</taxon>
        <taxon>Paraneoptera</taxon>
        <taxon>Thysanoptera</taxon>
        <taxon>Terebrantia</taxon>
        <taxon>Thripoidea</taxon>
        <taxon>Thripidae</taxon>
        <taxon>Megalurothrips</taxon>
    </lineage>
</organism>
<keyword evidence="3 9" id="KW-0808">Transferase</keyword>
<dbReference type="InterPro" id="IPR008428">
    <property type="entry name" value="Chond_GalNAc"/>
</dbReference>
<evidence type="ECO:0000256" key="9">
    <source>
        <dbReference type="RuleBase" id="RU364016"/>
    </source>
</evidence>
<keyword evidence="5 9" id="KW-0735">Signal-anchor</keyword>
<protein>
    <recommendedName>
        <fullName evidence="9">Hexosyltransferase</fullName>
        <ecNumber evidence="9">2.4.1.-</ecNumber>
    </recommendedName>
</protein>
<evidence type="ECO:0000313" key="10">
    <source>
        <dbReference type="EMBL" id="KAJ1529816.1"/>
    </source>
</evidence>
<evidence type="ECO:0000256" key="5">
    <source>
        <dbReference type="ARBA" id="ARBA00022968"/>
    </source>
</evidence>
<dbReference type="EMBL" id="JAPTSV010000003">
    <property type="protein sequence ID" value="KAJ1529816.1"/>
    <property type="molecule type" value="Genomic_DNA"/>
</dbReference>
<sequence length="791" mass="88723">MIRRTMSACRQNCYLLAGVFVGVTLSLLMSTMESTCGTNVMVNQAMGSAEDYVDEYQPRINLAGKPQKAKKTPQVLVRPRYYSTELGIREKLFVAVLSSKETINSRGVALNKTVAHLVDKVMYFIDAPGPQKLNLSMSGIVGFTDTRKLLKPFHVLKYVADNFLDEYDFFFIVKDSTYVKARTLYEFAQGISVSQEVHAGSEREDEHTAFCTLDAGVLLSNSVLRKVHASLDWCVKNAFSESDTDNVGRCILHATDIPCQNTVQELNLRTHRTKEPFNLEKELQSLAKQSTVDKVITMYPVPEPEAVYSFHAYFSKVALTAAQLNVAARRSAVINMSYIAPGGRNGVSWPVGSTPGNRPASRFDVLRWDYFTLSHIYPESDFSNLKELVGADKQDIEYVLNASIAWVNTRYEGLLQYNRLINGYRQFDPSRGLDYKLDIAFRDSTSGHEIHKRLEVSKPLGRVEVVPVPYVTENTRVCLVLPVTIETKSMVASFLQQYNSVCMEKKDKTFLMLVLMYDPRHPGKGNKDDIFLDLKQTALALSDRHKRDGGKIAWVSVKLPDSQQAMHVTKGLIDFATADLAVRKLSPDSLVFFVRPNAELRQDLINRVRMNTIQHVQAFSPIPFSEFHPDIVYNADLPRPSELDINKSYGHYDSLNTAFISFYASDYLAARKTVENKLPMIRADKDLNVLVSIASSKPTDKETSDLIKSLAENTLYGLFVRASDLHMLRAVEPGLRLRHVPLNCTSSGSASDISLYMLNTCVKARANNLGSRSALARLLLEFQSLTPAMSA</sequence>
<dbReference type="GO" id="GO:0047238">
    <property type="term" value="F:glucuronosyl-N-acetylgalactosaminyl-proteoglycan 4-beta-N-acetylgalactosaminyltransferase activity"/>
    <property type="evidence" value="ECO:0007669"/>
    <property type="project" value="TreeGrafter"/>
</dbReference>
<dbReference type="Gene3D" id="3.90.550.50">
    <property type="match status" value="1"/>
</dbReference>
<comment type="similarity">
    <text evidence="2 9">Belongs to the chondroitin N-acetylgalactosaminyltransferase family.</text>
</comment>
<dbReference type="PANTHER" id="PTHR12369:SF13">
    <property type="entry name" value="HEXOSYLTRANSFERASE"/>
    <property type="match status" value="1"/>
</dbReference>
<proteinExistence type="inferred from homology"/>
<keyword evidence="4 9" id="KW-0812">Transmembrane</keyword>
<name>A0AAV7XYN2_9NEOP</name>
<feature type="transmembrane region" description="Helical" evidence="9">
    <location>
        <begin position="12"/>
        <end position="32"/>
    </location>
</feature>
<dbReference type="InterPro" id="IPR051227">
    <property type="entry name" value="CS_glycosyltransferase"/>
</dbReference>
<evidence type="ECO:0000256" key="1">
    <source>
        <dbReference type="ARBA" id="ARBA00004447"/>
    </source>
</evidence>
<evidence type="ECO:0000313" key="11">
    <source>
        <dbReference type="Proteomes" id="UP001075354"/>
    </source>
</evidence>
<keyword evidence="6 9" id="KW-1133">Transmembrane helix</keyword>
<keyword evidence="11" id="KW-1185">Reference proteome</keyword>
<comment type="subcellular location">
    <subcellularLocation>
        <location evidence="1 9">Golgi apparatus</location>
        <location evidence="1 9">Golgi stack membrane</location>
        <topology evidence="1 9">Single-pass type II membrane protein</topology>
    </subcellularLocation>
</comment>
<dbReference type="PANTHER" id="PTHR12369">
    <property type="entry name" value="CHONDROITIN SYNTHASE"/>
    <property type="match status" value="1"/>
</dbReference>
<evidence type="ECO:0000256" key="8">
    <source>
        <dbReference type="ARBA" id="ARBA00023136"/>
    </source>
</evidence>